<reference evidence="1" key="2">
    <citation type="journal article" date="2021" name="PeerJ">
        <title>Extensive microbial diversity within the chicken gut microbiome revealed by metagenomics and culture.</title>
        <authorList>
            <person name="Gilroy R."/>
            <person name="Ravi A."/>
            <person name="Getino M."/>
            <person name="Pursley I."/>
            <person name="Horton D.L."/>
            <person name="Alikhan N.F."/>
            <person name="Baker D."/>
            <person name="Gharbi K."/>
            <person name="Hall N."/>
            <person name="Watson M."/>
            <person name="Adriaenssens E.M."/>
            <person name="Foster-Nyarko E."/>
            <person name="Jarju S."/>
            <person name="Secka A."/>
            <person name="Antonio M."/>
            <person name="Oren A."/>
            <person name="Chaudhuri R.R."/>
            <person name="La Ragione R."/>
            <person name="Hildebrand F."/>
            <person name="Pallen M.J."/>
        </authorList>
    </citation>
    <scope>NUCLEOTIDE SEQUENCE</scope>
    <source>
        <strain evidence="1">ChiHjej12B11-29160</strain>
    </source>
</reference>
<evidence type="ECO:0000313" key="2">
    <source>
        <dbReference type="Proteomes" id="UP000824078"/>
    </source>
</evidence>
<dbReference type="EMBL" id="DVMQ01000003">
    <property type="protein sequence ID" value="HIU23471.1"/>
    <property type="molecule type" value="Genomic_DNA"/>
</dbReference>
<gene>
    <name evidence="1" type="ORF">IAD17_00895</name>
</gene>
<proteinExistence type="predicted"/>
<dbReference type="Proteomes" id="UP000824078">
    <property type="component" value="Unassembled WGS sequence"/>
</dbReference>
<organism evidence="1 2">
    <name type="scientific">Candidatus Coprovicinus avistercoris</name>
    <dbReference type="NCBI Taxonomy" id="2840754"/>
    <lineage>
        <taxon>Bacteria</taxon>
        <taxon>Bacillati</taxon>
        <taxon>Actinomycetota</taxon>
        <taxon>Coriobacteriia</taxon>
        <taxon>Coriobacteriales</taxon>
        <taxon>Coriobacteriaceae</taxon>
        <taxon>Coriobacteriaceae incertae sedis</taxon>
        <taxon>Candidatus Coprovicinus</taxon>
    </lineage>
</organism>
<sequence length="503" mass="55999">MATLDPFAQTRTSTGIVPCKNVDAVHMETETGEKALVALSFIPEDPTHISPLTHKPGRASMDLVDLGASATVRTTPNGPVTQVSADSLLSFAKKHGPLFARTPFAWNEEGDNPAAGELFEEDAGAWVSAASMANLAIVAQQLSQGRLPLVTAGDVIGNLVRWHVTTPEVPEDPGFDLLIVARPVTPEYADWLGAPLFIRREELSDRIDYSFLLRGDEQNGTAESGTWLEVVVASFVHEITAADYRLLSQALGFSESLDKEVRTRLSLNLEKDEKPRKPNASLIVGASHLADTNLLGKPQSIEEEGGSELLASLVRALVAAHLRDAYVDVFSASDETGFLSFRSYLSWLWYDFSSGIDKARIKYCVRCGRAFSVVGHRGPDRVFCSDECRNASHNERSNRRRDELRHEFLEQNKTVQELARRYFPEEKKATGEKRVRQSLQSWPSLKHAVDDDIERNGWTSPLLQRCRNEKLSLSHLLTTKRRNQLERIRETVQDSQKTKAAHS</sequence>
<reference evidence="1" key="1">
    <citation type="submission" date="2020-10" db="EMBL/GenBank/DDBJ databases">
        <authorList>
            <person name="Gilroy R."/>
        </authorList>
    </citation>
    <scope>NUCLEOTIDE SEQUENCE</scope>
    <source>
        <strain evidence="1">ChiHjej12B11-29160</strain>
    </source>
</reference>
<comment type="caution">
    <text evidence="1">The sequence shown here is derived from an EMBL/GenBank/DDBJ whole genome shotgun (WGS) entry which is preliminary data.</text>
</comment>
<protein>
    <submittedName>
        <fullName evidence="1">Uncharacterized protein</fullName>
    </submittedName>
</protein>
<evidence type="ECO:0000313" key="1">
    <source>
        <dbReference type="EMBL" id="HIU23471.1"/>
    </source>
</evidence>
<name>A0A9D1HVS8_9ACTN</name>
<accession>A0A9D1HVS8</accession>
<dbReference type="AlphaFoldDB" id="A0A9D1HVS8"/>